<feature type="signal peptide" evidence="1">
    <location>
        <begin position="1"/>
        <end position="20"/>
    </location>
</feature>
<organism evidence="2 3">
    <name type="scientific">Phytophthora sojae (strain P6497)</name>
    <name type="common">Soybean stem and root rot agent</name>
    <name type="synonym">Phytophthora megasperma f. sp. glycines</name>
    <dbReference type="NCBI Taxonomy" id="1094619"/>
    <lineage>
        <taxon>Eukaryota</taxon>
        <taxon>Sar</taxon>
        <taxon>Stramenopiles</taxon>
        <taxon>Oomycota</taxon>
        <taxon>Peronosporomycetes</taxon>
        <taxon>Peronosporales</taxon>
        <taxon>Peronosporaceae</taxon>
        <taxon>Phytophthora</taxon>
    </lineage>
</organism>
<keyword evidence="1" id="KW-0732">Signal</keyword>
<dbReference type="OMA" id="HNEICVI"/>
<dbReference type="RefSeq" id="XP_009538865.1">
    <property type="nucleotide sequence ID" value="XM_009540570.1"/>
</dbReference>
<dbReference type="EMBL" id="JH159165">
    <property type="protein sequence ID" value="EGZ06004.1"/>
    <property type="molecule type" value="Genomic_DNA"/>
</dbReference>
<sequence length="106" mass="12355">MIRIVWVLVATMPWLLLLLSGPPLWPSSEHEAKSSWSWRTLDVSFGSVSMLNGVATFEWRQLLRWWSGRRELALTLDTWPEPEIDMDECVTHYRDAKHNEVCVISS</sequence>
<protein>
    <submittedName>
        <fullName evidence="2">Uncharacterized protein</fullName>
    </submittedName>
</protein>
<evidence type="ECO:0000256" key="1">
    <source>
        <dbReference type="SAM" id="SignalP"/>
    </source>
</evidence>
<dbReference type="Proteomes" id="UP000002640">
    <property type="component" value="Unassembled WGS sequence"/>
</dbReference>
<keyword evidence="3" id="KW-1185">Reference proteome</keyword>
<dbReference type="GeneID" id="20642911"/>
<accession>G5AFL4</accession>
<evidence type="ECO:0000313" key="3">
    <source>
        <dbReference type="Proteomes" id="UP000002640"/>
    </source>
</evidence>
<gene>
    <name evidence="2" type="ORF">PHYSODRAFT_307660</name>
</gene>
<reference evidence="2 3" key="1">
    <citation type="journal article" date="2006" name="Science">
        <title>Phytophthora genome sequences uncover evolutionary origins and mechanisms of pathogenesis.</title>
        <authorList>
            <person name="Tyler B.M."/>
            <person name="Tripathy S."/>
            <person name="Zhang X."/>
            <person name="Dehal P."/>
            <person name="Jiang R.H."/>
            <person name="Aerts A."/>
            <person name="Arredondo F.D."/>
            <person name="Baxter L."/>
            <person name="Bensasson D."/>
            <person name="Beynon J.L."/>
            <person name="Chapman J."/>
            <person name="Damasceno C.M."/>
            <person name="Dorrance A.E."/>
            <person name="Dou D."/>
            <person name="Dickerman A.W."/>
            <person name="Dubchak I.L."/>
            <person name="Garbelotto M."/>
            <person name="Gijzen M."/>
            <person name="Gordon S.G."/>
            <person name="Govers F."/>
            <person name="Grunwald N.J."/>
            <person name="Huang W."/>
            <person name="Ivors K.L."/>
            <person name="Jones R.W."/>
            <person name="Kamoun S."/>
            <person name="Krampis K."/>
            <person name="Lamour K.H."/>
            <person name="Lee M.K."/>
            <person name="McDonald W.H."/>
            <person name="Medina M."/>
            <person name="Meijer H.J."/>
            <person name="Nordberg E.K."/>
            <person name="Maclean D.J."/>
            <person name="Ospina-Giraldo M.D."/>
            <person name="Morris P.F."/>
            <person name="Phuntumart V."/>
            <person name="Putnam N.H."/>
            <person name="Rash S."/>
            <person name="Rose J.K."/>
            <person name="Sakihama Y."/>
            <person name="Salamov A.A."/>
            <person name="Savidor A."/>
            <person name="Scheuring C.F."/>
            <person name="Smith B.M."/>
            <person name="Sobral B.W."/>
            <person name="Terry A."/>
            <person name="Torto-Alalibo T.A."/>
            <person name="Win J."/>
            <person name="Xu Z."/>
            <person name="Zhang H."/>
            <person name="Grigoriev I.V."/>
            <person name="Rokhsar D.S."/>
            <person name="Boore J.L."/>
        </authorList>
    </citation>
    <scope>NUCLEOTIDE SEQUENCE [LARGE SCALE GENOMIC DNA]</scope>
    <source>
        <strain evidence="2 3">P6497</strain>
    </source>
</reference>
<name>G5AFL4_PHYSP</name>
<dbReference type="KEGG" id="psoj:PHYSODRAFT_307660"/>
<proteinExistence type="predicted"/>
<feature type="chain" id="PRO_5003473477" evidence="1">
    <location>
        <begin position="21"/>
        <end position="106"/>
    </location>
</feature>
<evidence type="ECO:0000313" key="2">
    <source>
        <dbReference type="EMBL" id="EGZ06004.1"/>
    </source>
</evidence>
<dbReference type="AlphaFoldDB" id="G5AFL4"/>
<dbReference type="InParanoid" id="G5AFL4"/>